<evidence type="ECO:0000313" key="1">
    <source>
        <dbReference type="EMBL" id="KIE06031.1"/>
    </source>
</evidence>
<sequence>MLYGLGFEELSIGKTGGSRRKFYHKENNRIINLHKPHPQPILKKYALEQVIEILTRKGWI</sequence>
<dbReference type="STRING" id="86105.NF27_CD00070"/>
<dbReference type="InterPro" id="IPR012933">
    <property type="entry name" value="HicA_mRNA_interferase"/>
</dbReference>
<proteinExistence type="predicted"/>
<accession>A0A0C1N120</accession>
<dbReference type="AlphaFoldDB" id="A0A0C1N120"/>
<dbReference type="PATRIC" id="fig|86105.3.peg.218"/>
<dbReference type="RefSeq" id="WP_053332468.1">
    <property type="nucleotide sequence ID" value="NZ_JSWE01000055.1"/>
</dbReference>
<evidence type="ECO:0000313" key="2">
    <source>
        <dbReference type="Proteomes" id="UP000031258"/>
    </source>
</evidence>
<dbReference type="GO" id="GO:0003729">
    <property type="term" value="F:mRNA binding"/>
    <property type="evidence" value="ECO:0007669"/>
    <property type="project" value="InterPro"/>
</dbReference>
<dbReference type="Proteomes" id="UP000031258">
    <property type="component" value="Unassembled WGS sequence"/>
</dbReference>
<reference evidence="1 2" key="1">
    <citation type="submission" date="2014-11" db="EMBL/GenBank/DDBJ databases">
        <title>A Rickettsiales Symbiont of Amoebae With Ancient Features.</title>
        <authorList>
            <person name="Schulz F."/>
            <person name="Martijn J."/>
            <person name="Wascher F."/>
            <person name="Kostanjsek R."/>
            <person name="Ettema T.J."/>
            <person name="Horn M."/>
        </authorList>
    </citation>
    <scope>NUCLEOTIDE SEQUENCE [LARGE SCALE GENOMIC DNA]</scope>
    <source>
        <strain evidence="1 2">UWC36</strain>
    </source>
</reference>
<organism evidence="1 2">
    <name type="scientific">Candidatus Jidaibacter acanthamoebae</name>
    <dbReference type="NCBI Taxonomy" id="86105"/>
    <lineage>
        <taxon>Bacteria</taxon>
        <taxon>Pseudomonadati</taxon>
        <taxon>Pseudomonadota</taxon>
        <taxon>Alphaproteobacteria</taxon>
        <taxon>Rickettsiales</taxon>
        <taxon>Candidatus Midichloriaceae</taxon>
        <taxon>Candidatus Jidaibacter</taxon>
    </lineage>
</organism>
<dbReference type="Pfam" id="PF07927">
    <property type="entry name" value="HicA_toxin"/>
    <property type="match status" value="1"/>
</dbReference>
<protein>
    <submittedName>
        <fullName evidence="1">Uncharacterized protein</fullName>
    </submittedName>
</protein>
<dbReference type="OrthoDB" id="73001at2"/>
<keyword evidence="2" id="KW-1185">Reference proteome</keyword>
<comment type="caution">
    <text evidence="1">The sequence shown here is derived from an EMBL/GenBank/DDBJ whole genome shotgun (WGS) entry which is preliminary data.</text>
</comment>
<gene>
    <name evidence="1" type="ORF">NF27_CD00070</name>
</gene>
<dbReference type="EMBL" id="JSWE01000055">
    <property type="protein sequence ID" value="KIE06031.1"/>
    <property type="molecule type" value="Genomic_DNA"/>
</dbReference>
<name>A0A0C1N120_9RICK</name>